<dbReference type="FunFam" id="3.20.20.10:FF:000008">
    <property type="entry name" value="Ornithine decarboxylase"/>
    <property type="match status" value="1"/>
</dbReference>
<dbReference type="EC" id="4.1.1.17" evidence="7"/>
<dbReference type="InterPro" id="IPR000183">
    <property type="entry name" value="Orn/DAP/Arg_de-COase"/>
</dbReference>
<dbReference type="PRINTS" id="PR01179">
    <property type="entry name" value="ODADCRBXLASE"/>
</dbReference>
<feature type="domain" description="Orn/DAP/Arg decarboxylase 2 N-terminal" evidence="9">
    <location>
        <begin position="29"/>
        <end position="261"/>
    </location>
</feature>
<dbReference type="PANTHER" id="PTHR11482">
    <property type="entry name" value="ARGININE/DIAMINOPIMELATE/ORNITHINE DECARBOXYLASE"/>
    <property type="match status" value="1"/>
</dbReference>
<dbReference type="InterPro" id="IPR022644">
    <property type="entry name" value="De-COase2_N"/>
</dbReference>
<accession>A0A919TAI0</accession>
<dbReference type="RefSeq" id="WP_213007592.1">
    <property type="nucleotide sequence ID" value="NZ_BOQN01000049.1"/>
</dbReference>
<dbReference type="SUPFAM" id="SSF50621">
    <property type="entry name" value="Alanine racemase C-terminal domain-like"/>
    <property type="match status" value="1"/>
</dbReference>
<evidence type="ECO:0000256" key="3">
    <source>
        <dbReference type="ARBA" id="ARBA00022793"/>
    </source>
</evidence>
<dbReference type="InterPro" id="IPR022653">
    <property type="entry name" value="De-COase2_pyr-phos_BS"/>
</dbReference>
<dbReference type="SUPFAM" id="SSF51419">
    <property type="entry name" value="PLP-binding barrel"/>
    <property type="match status" value="1"/>
</dbReference>
<sequence length="379" mass="40332">MSTVAFAAPIALRLIDVPAPYLVTDLDVVADRYAAFAGALTGVRVHYAMKCNSSPEILRTLVAAGSGFEISSIAELRMLQVHGVDPADVLYSHPIKPPGMIASAAKAGVRRFGFDSPGELTKIAENAPEASVYVRLRVDDSTSVFPAGNKFGTDLEEAYDLMLLARRLGLQPYGVTFHVGSQCQSTGAWRSAIRQAGVLMDRLRDEGIELEMLDLGGGFPAHYVAGDPSIEQLGRVVAEEINLLPYRPGLVTAEPGRFLVAEASVLAATIIGRELRGEEHWLYLEVGAYHGLMEPLQSPGGWDYPMSSSLPDHDELPTLPFTIAGPSGHATDVVGYAIPLPAGLTVGDVLYFGSAGAYTLAYASNFNGFAPPTPLFIGG</sequence>
<dbReference type="InterPro" id="IPR002433">
    <property type="entry name" value="Orn_de-COase"/>
</dbReference>
<dbReference type="CDD" id="cd00622">
    <property type="entry name" value="PLPDE_III_ODC"/>
    <property type="match status" value="1"/>
</dbReference>
<comment type="catalytic activity">
    <reaction evidence="8">
        <text>L-ornithine + H(+) = putrescine + CO2</text>
        <dbReference type="Rhea" id="RHEA:22964"/>
        <dbReference type="ChEBI" id="CHEBI:15378"/>
        <dbReference type="ChEBI" id="CHEBI:16526"/>
        <dbReference type="ChEBI" id="CHEBI:46911"/>
        <dbReference type="ChEBI" id="CHEBI:326268"/>
        <dbReference type="EC" id="4.1.1.17"/>
    </reaction>
</comment>
<keyword evidence="5" id="KW-0456">Lyase</keyword>
<dbReference type="InterPro" id="IPR022657">
    <property type="entry name" value="De-COase2_CS"/>
</dbReference>
<gene>
    <name evidence="10" type="ORF">Ato02nite_034950</name>
</gene>
<dbReference type="EMBL" id="BOQN01000049">
    <property type="protein sequence ID" value="GIM91702.1"/>
    <property type="molecule type" value="Genomic_DNA"/>
</dbReference>
<evidence type="ECO:0000259" key="9">
    <source>
        <dbReference type="Pfam" id="PF02784"/>
    </source>
</evidence>
<evidence type="ECO:0000313" key="10">
    <source>
        <dbReference type="EMBL" id="GIM91702.1"/>
    </source>
</evidence>
<dbReference type="Gene3D" id="2.40.37.10">
    <property type="entry name" value="Lyase, Ornithine Decarboxylase, Chain A, domain 1"/>
    <property type="match status" value="1"/>
</dbReference>
<name>A0A919TAI0_9ACTN</name>
<dbReference type="Pfam" id="PF02784">
    <property type="entry name" value="Orn_Arg_deC_N"/>
    <property type="match status" value="1"/>
</dbReference>
<keyword evidence="4" id="KW-0663">Pyridoxal phosphate</keyword>
<dbReference type="Gene3D" id="3.20.20.10">
    <property type="entry name" value="Alanine racemase"/>
    <property type="match status" value="1"/>
</dbReference>
<comment type="pathway">
    <text evidence="6">Amine and polyamine biosynthesis; putrescine biosynthesis via L-ornithine pathway; putrescine from L-ornithine: step 1/1.</text>
</comment>
<dbReference type="PROSITE" id="PS00879">
    <property type="entry name" value="ODR_DC_2_2"/>
    <property type="match status" value="1"/>
</dbReference>
<comment type="similarity">
    <text evidence="2">Belongs to the Orn/Lys/Arg decarboxylase class-II family.</text>
</comment>
<evidence type="ECO:0000256" key="2">
    <source>
        <dbReference type="ARBA" id="ARBA00008872"/>
    </source>
</evidence>
<evidence type="ECO:0000256" key="7">
    <source>
        <dbReference type="ARBA" id="ARBA00034138"/>
    </source>
</evidence>
<evidence type="ECO:0000256" key="6">
    <source>
        <dbReference type="ARBA" id="ARBA00034115"/>
    </source>
</evidence>
<comment type="caution">
    <text evidence="10">The sequence shown here is derived from an EMBL/GenBank/DDBJ whole genome shotgun (WGS) entry which is preliminary data.</text>
</comment>
<dbReference type="GO" id="GO:0004586">
    <property type="term" value="F:ornithine decarboxylase activity"/>
    <property type="evidence" value="ECO:0007669"/>
    <property type="project" value="UniProtKB-EC"/>
</dbReference>
<keyword evidence="11" id="KW-1185">Reference proteome</keyword>
<dbReference type="AlphaFoldDB" id="A0A919TAI0"/>
<organism evidence="10 11">
    <name type="scientific">Paractinoplanes toevensis</name>
    <dbReference type="NCBI Taxonomy" id="571911"/>
    <lineage>
        <taxon>Bacteria</taxon>
        <taxon>Bacillati</taxon>
        <taxon>Actinomycetota</taxon>
        <taxon>Actinomycetes</taxon>
        <taxon>Micromonosporales</taxon>
        <taxon>Micromonosporaceae</taxon>
        <taxon>Paractinoplanes</taxon>
    </lineage>
</organism>
<dbReference type="Proteomes" id="UP000677082">
    <property type="component" value="Unassembled WGS sequence"/>
</dbReference>
<dbReference type="PRINTS" id="PR01182">
    <property type="entry name" value="ORNDCRBXLASE"/>
</dbReference>
<comment type="cofactor">
    <cofactor evidence="1">
        <name>pyridoxal 5'-phosphate</name>
        <dbReference type="ChEBI" id="CHEBI:597326"/>
    </cofactor>
</comment>
<evidence type="ECO:0000256" key="5">
    <source>
        <dbReference type="ARBA" id="ARBA00023239"/>
    </source>
</evidence>
<keyword evidence="3" id="KW-0210">Decarboxylase</keyword>
<dbReference type="InterPro" id="IPR029066">
    <property type="entry name" value="PLP-binding_barrel"/>
</dbReference>
<reference evidence="10 11" key="1">
    <citation type="submission" date="2021-03" db="EMBL/GenBank/DDBJ databases">
        <title>Whole genome shotgun sequence of Actinoplanes toevensis NBRC 105298.</title>
        <authorList>
            <person name="Komaki H."/>
            <person name="Tamura T."/>
        </authorList>
    </citation>
    <scope>NUCLEOTIDE SEQUENCE [LARGE SCALE GENOMIC DNA]</scope>
    <source>
        <strain evidence="10 11">NBRC 105298</strain>
    </source>
</reference>
<evidence type="ECO:0000256" key="4">
    <source>
        <dbReference type="ARBA" id="ARBA00022898"/>
    </source>
</evidence>
<dbReference type="GO" id="GO:0033387">
    <property type="term" value="P:putrescine biosynthetic process from arginine, via ornithine"/>
    <property type="evidence" value="ECO:0007669"/>
    <property type="project" value="TreeGrafter"/>
</dbReference>
<evidence type="ECO:0000256" key="8">
    <source>
        <dbReference type="ARBA" id="ARBA00049127"/>
    </source>
</evidence>
<dbReference type="InterPro" id="IPR009006">
    <property type="entry name" value="Ala_racemase/Decarboxylase_C"/>
</dbReference>
<proteinExistence type="inferred from homology"/>
<dbReference type="PANTHER" id="PTHR11482:SF6">
    <property type="entry name" value="ORNITHINE DECARBOXYLASE 1-RELATED"/>
    <property type="match status" value="1"/>
</dbReference>
<evidence type="ECO:0000313" key="11">
    <source>
        <dbReference type="Proteomes" id="UP000677082"/>
    </source>
</evidence>
<dbReference type="PROSITE" id="PS00878">
    <property type="entry name" value="ODR_DC_2_1"/>
    <property type="match status" value="1"/>
</dbReference>
<evidence type="ECO:0000256" key="1">
    <source>
        <dbReference type="ARBA" id="ARBA00001933"/>
    </source>
</evidence>
<protein>
    <recommendedName>
        <fullName evidence="7">ornithine decarboxylase</fullName>
        <ecNumber evidence="7">4.1.1.17</ecNumber>
    </recommendedName>
</protein>
<dbReference type="GO" id="GO:0005737">
    <property type="term" value="C:cytoplasm"/>
    <property type="evidence" value="ECO:0007669"/>
    <property type="project" value="TreeGrafter"/>
</dbReference>